<keyword evidence="3" id="KW-1185">Reference proteome</keyword>
<feature type="region of interest" description="Disordered" evidence="1">
    <location>
        <begin position="39"/>
        <end position="62"/>
    </location>
</feature>
<dbReference type="Proteomes" id="UP001201980">
    <property type="component" value="Unassembled WGS sequence"/>
</dbReference>
<protein>
    <submittedName>
        <fullName evidence="2">Uncharacterized protein</fullName>
    </submittedName>
</protein>
<gene>
    <name evidence="2" type="ORF">MKZ38_008494</name>
</gene>
<dbReference type="EMBL" id="JAKWBI020000590">
    <property type="protein sequence ID" value="KAJ2893540.1"/>
    <property type="molecule type" value="Genomic_DNA"/>
</dbReference>
<evidence type="ECO:0000256" key="1">
    <source>
        <dbReference type="SAM" id="MobiDB-lite"/>
    </source>
</evidence>
<evidence type="ECO:0000313" key="3">
    <source>
        <dbReference type="Proteomes" id="UP001201980"/>
    </source>
</evidence>
<proteinExistence type="predicted"/>
<name>A0AAD5RKT4_9PEZI</name>
<organism evidence="2 3">
    <name type="scientific">Zalerion maritima</name>
    <dbReference type="NCBI Taxonomy" id="339359"/>
    <lineage>
        <taxon>Eukaryota</taxon>
        <taxon>Fungi</taxon>
        <taxon>Dikarya</taxon>
        <taxon>Ascomycota</taxon>
        <taxon>Pezizomycotina</taxon>
        <taxon>Sordariomycetes</taxon>
        <taxon>Lulworthiomycetidae</taxon>
        <taxon>Lulworthiales</taxon>
        <taxon>Lulworthiaceae</taxon>
        <taxon>Zalerion</taxon>
    </lineage>
</organism>
<sequence>MTKTQGYEATDTTRGTAVALKAIGSWTWGDPTARPTDICDDDLGRVSPDFTTPPVGDTRGQNARRVAAGARSQEPWNGVQYFVCLAESQY</sequence>
<comment type="caution">
    <text evidence="2">The sequence shown here is derived from an EMBL/GenBank/DDBJ whole genome shotgun (WGS) entry which is preliminary data.</text>
</comment>
<accession>A0AAD5RKT4</accession>
<dbReference type="AlphaFoldDB" id="A0AAD5RKT4"/>
<reference evidence="2" key="1">
    <citation type="submission" date="2022-07" db="EMBL/GenBank/DDBJ databases">
        <title>Draft genome sequence of Zalerion maritima ATCC 34329, a (micro)plastics degrading marine fungus.</title>
        <authorList>
            <person name="Paco A."/>
            <person name="Goncalves M.F.M."/>
            <person name="Rocha-Santos T.A.P."/>
            <person name="Alves A."/>
        </authorList>
    </citation>
    <scope>NUCLEOTIDE SEQUENCE</scope>
    <source>
        <strain evidence="2">ATCC 34329</strain>
    </source>
</reference>
<evidence type="ECO:0000313" key="2">
    <source>
        <dbReference type="EMBL" id="KAJ2893540.1"/>
    </source>
</evidence>